<dbReference type="InterPro" id="IPR029044">
    <property type="entry name" value="Nucleotide-diphossugar_trans"/>
</dbReference>
<keyword evidence="10" id="KW-1185">Reference proteome</keyword>
<keyword evidence="5 7" id="KW-1133">Transmembrane helix</keyword>
<protein>
    <recommendedName>
        <fullName evidence="8">Glycosyltransferase 2-like domain-containing protein</fullName>
    </recommendedName>
</protein>
<keyword evidence="6 7" id="KW-0472">Membrane</keyword>
<comment type="subcellular location">
    <subcellularLocation>
        <location evidence="1">Membrane</location>
        <topology evidence="1">Multi-pass membrane protein</topology>
    </subcellularLocation>
</comment>
<feature type="transmembrane region" description="Helical" evidence="7">
    <location>
        <begin position="272"/>
        <end position="296"/>
    </location>
</feature>
<dbReference type="Proteomes" id="UP000078582">
    <property type="component" value="Chromosome"/>
</dbReference>
<dbReference type="GO" id="GO:0005886">
    <property type="term" value="C:plasma membrane"/>
    <property type="evidence" value="ECO:0007669"/>
    <property type="project" value="TreeGrafter"/>
</dbReference>
<gene>
    <name evidence="9" type="ORF">AYR53_07115</name>
</gene>
<evidence type="ECO:0000256" key="3">
    <source>
        <dbReference type="ARBA" id="ARBA00022679"/>
    </source>
</evidence>
<dbReference type="GO" id="GO:0016757">
    <property type="term" value="F:glycosyltransferase activity"/>
    <property type="evidence" value="ECO:0007669"/>
    <property type="project" value="UniProtKB-KW"/>
</dbReference>
<dbReference type="STRING" id="375175.AYR53_07115"/>
<evidence type="ECO:0000256" key="4">
    <source>
        <dbReference type="ARBA" id="ARBA00022692"/>
    </source>
</evidence>
<evidence type="ECO:0000256" key="1">
    <source>
        <dbReference type="ARBA" id="ARBA00004141"/>
    </source>
</evidence>
<feature type="domain" description="Glycosyltransferase 2-like" evidence="8">
    <location>
        <begin position="8"/>
        <end position="164"/>
    </location>
</feature>
<organism evidence="9 10">
    <name type="scientific">Loigolactobacillus backii</name>
    <dbReference type="NCBI Taxonomy" id="375175"/>
    <lineage>
        <taxon>Bacteria</taxon>
        <taxon>Bacillati</taxon>
        <taxon>Bacillota</taxon>
        <taxon>Bacilli</taxon>
        <taxon>Lactobacillales</taxon>
        <taxon>Lactobacillaceae</taxon>
        <taxon>Loigolactobacillus</taxon>
    </lineage>
</organism>
<name>A0A192H2Q3_9LACO</name>
<evidence type="ECO:0000256" key="6">
    <source>
        <dbReference type="ARBA" id="ARBA00023136"/>
    </source>
</evidence>
<evidence type="ECO:0000313" key="9">
    <source>
        <dbReference type="EMBL" id="ANK62558.1"/>
    </source>
</evidence>
<dbReference type="InterPro" id="IPR001173">
    <property type="entry name" value="Glyco_trans_2-like"/>
</dbReference>
<reference evidence="9 10" key="1">
    <citation type="submission" date="2016-03" db="EMBL/GenBank/DDBJ databases">
        <title>Pediococcus and Lactobacillus from brewery environment - whole genome sequencing and assembly.</title>
        <authorList>
            <person name="Behr J."/>
            <person name="Geissler A.J."/>
            <person name="Vogel R.F."/>
        </authorList>
    </citation>
    <scope>NUCLEOTIDE SEQUENCE [LARGE SCALE GENOMIC DNA]</scope>
    <source>
        <strain evidence="9 10">TMW 1.1989</strain>
    </source>
</reference>
<proteinExistence type="predicted"/>
<dbReference type="CDD" id="cd04187">
    <property type="entry name" value="DPM1_like_bac"/>
    <property type="match status" value="1"/>
</dbReference>
<keyword evidence="2" id="KW-0328">Glycosyltransferase</keyword>
<dbReference type="SUPFAM" id="SSF53448">
    <property type="entry name" value="Nucleotide-diphospho-sugar transferases"/>
    <property type="match status" value="1"/>
</dbReference>
<evidence type="ECO:0000313" key="10">
    <source>
        <dbReference type="Proteomes" id="UP000078582"/>
    </source>
</evidence>
<keyword evidence="3" id="KW-0808">Transferase</keyword>
<dbReference type="AlphaFoldDB" id="A0A192H2Q3"/>
<keyword evidence="4 7" id="KW-0812">Transmembrane</keyword>
<dbReference type="InterPro" id="IPR050256">
    <property type="entry name" value="Glycosyltransferase_2"/>
</dbReference>
<dbReference type="Gene3D" id="3.90.550.10">
    <property type="entry name" value="Spore Coat Polysaccharide Biosynthesis Protein SpsA, Chain A"/>
    <property type="match status" value="1"/>
</dbReference>
<sequence length="322" mass="35926">MMQEKKLTIVVPCYNEEEVLPATVKALGGILSQLMAAKQVAANSQLLFVDDGSRDKTWALIQQFEQAYPYVAGLKFSRNFGHQDALLAGMTKAVTDSDLIVTIDADLQDDVNAIPEMVAAAHKGFDVVYGVRNDRQTDSVFKRDTALAFYRMMGHLGVKLVPDSADFRLLSQRATTALLAFKERNLFLRGMVPLVGFPSTKVFYKRKPRFAGKSKYPLRKMLSFAMDGVTSFSTVPIRLIMNLGILIVIIGIALFIYTMVQKLRGNAITGWASLMISIWVLGGVQLVCLSVIGEYVGKIFTEVKRRPRYTIEKDDYTKSSKK</sequence>
<accession>A0A192H2Q3</accession>
<evidence type="ECO:0000256" key="5">
    <source>
        <dbReference type="ARBA" id="ARBA00022989"/>
    </source>
</evidence>
<dbReference type="Pfam" id="PF00535">
    <property type="entry name" value="Glycos_transf_2"/>
    <property type="match status" value="1"/>
</dbReference>
<dbReference type="OrthoDB" id="9807778at2"/>
<dbReference type="EMBL" id="CP014873">
    <property type="protein sequence ID" value="ANK62558.1"/>
    <property type="molecule type" value="Genomic_DNA"/>
</dbReference>
<evidence type="ECO:0000256" key="2">
    <source>
        <dbReference type="ARBA" id="ARBA00022676"/>
    </source>
</evidence>
<dbReference type="PANTHER" id="PTHR48090">
    <property type="entry name" value="UNDECAPRENYL-PHOSPHATE 4-DEOXY-4-FORMAMIDO-L-ARABINOSE TRANSFERASE-RELATED"/>
    <property type="match status" value="1"/>
</dbReference>
<dbReference type="PANTHER" id="PTHR48090:SF1">
    <property type="entry name" value="PROPHAGE BACTOPRENOL GLUCOSYL TRANSFERASE HOMOLOG"/>
    <property type="match status" value="1"/>
</dbReference>
<evidence type="ECO:0000256" key="7">
    <source>
        <dbReference type="SAM" id="Phobius"/>
    </source>
</evidence>
<feature type="transmembrane region" description="Helical" evidence="7">
    <location>
        <begin position="239"/>
        <end position="260"/>
    </location>
</feature>
<evidence type="ECO:0000259" key="8">
    <source>
        <dbReference type="Pfam" id="PF00535"/>
    </source>
</evidence>